<dbReference type="Gene3D" id="1.10.101.10">
    <property type="entry name" value="PGBD-like superfamily/PGBD"/>
    <property type="match status" value="1"/>
</dbReference>
<dbReference type="InterPro" id="IPR027417">
    <property type="entry name" value="P-loop_NTPase"/>
</dbReference>
<dbReference type="Pfam" id="PF13401">
    <property type="entry name" value="AAA_22"/>
    <property type="match status" value="1"/>
</dbReference>
<dbReference type="InterPro" id="IPR003593">
    <property type="entry name" value="AAA+_ATPase"/>
</dbReference>
<dbReference type="InterPro" id="IPR049945">
    <property type="entry name" value="AAA_22"/>
</dbReference>
<gene>
    <name evidence="2" type="ORF">ABU614_16520</name>
</gene>
<dbReference type="SMART" id="SM00382">
    <property type="entry name" value="AAA"/>
    <property type="match status" value="1"/>
</dbReference>
<dbReference type="InterPro" id="IPR036365">
    <property type="entry name" value="PGBD-like_sf"/>
</dbReference>
<dbReference type="AlphaFoldDB" id="A0AAU8MQP5"/>
<dbReference type="RefSeq" id="WP_363796858.1">
    <property type="nucleotide sequence ID" value="NZ_CP159925.1"/>
</dbReference>
<evidence type="ECO:0000259" key="1">
    <source>
        <dbReference type="SMART" id="SM00382"/>
    </source>
</evidence>
<accession>A0AAU8MQP5</accession>
<dbReference type="PANTHER" id="PTHR35894">
    <property type="entry name" value="GENERAL SECRETION PATHWAY PROTEIN A-RELATED"/>
    <property type="match status" value="1"/>
</dbReference>
<dbReference type="EMBL" id="CP159925">
    <property type="protein sequence ID" value="XCO73981.1"/>
    <property type="molecule type" value="Genomic_DNA"/>
</dbReference>
<reference evidence="2" key="1">
    <citation type="submission" date="2024-06" db="EMBL/GenBank/DDBJ databases">
        <authorList>
            <person name="Li S."/>
        </authorList>
    </citation>
    <scope>NUCLEOTIDE SEQUENCE</scope>
    <source>
        <strain evidence="2">SR10</strain>
    </source>
</reference>
<evidence type="ECO:0000313" key="2">
    <source>
        <dbReference type="EMBL" id="XCO73981.1"/>
    </source>
</evidence>
<name>A0AAU8MQP5_9GAMM</name>
<protein>
    <submittedName>
        <fullName evidence="2">AAA family ATPase</fullName>
    </submittedName>
</protein>
<feature type="domain" description="AAA+ ATPase" evidence="1">
    <location>
        <begin position="44"/>
        <end position="196"/>
    </location>
</feature>
<dbReference type="GO" id="GO:0016887">
    <property type="term" value="F:ATP hydrolysis activity"/>
    <property type="evidence" value="ECO:0007669"/>
    <property type="project" value="InterPro"/>
</dbReference>
<proteinExistence type="predicted"/>
<dbReference type="PANTHER" id="PTHR35894:SF1">
    <property type="entry name" value="PHOSPHORIBULOKINASE _ URIDINE KINASE FAMILY"/>
    <property type="match status" value="1"/>
</dbReference>
<organism evidence="2">
    <name type="scientific">Lysobacter firmicutimachus</name>
    <dbReference type="NCBI Taxonomy" id="1792846"/>
    <lineage>
        <taxon>Bacteria</taxon>
        <taxon>Pseudomonadati</taxon>
        <taxon>Pseudomonadota</taxon>
        <taxon>Gammaproteobacteria</taxon>
        <taxon>Lysobacterales</taxon>
        <taxon>Lysobacteraceae</taxon>
        <taxon>Lysobacter</taxon>
    </lineage>
</organism>
<dbReference type="SUPFAM" id="SSF47090">
    <property type="entry name" value="PGBD-like"/>
    <property type="match status" value="1"/>
</dbReference>
<dbReference type="SUPFAM" id="SSF52540">
    <property type="entry name" value="P-loop containing nucleoside triphosphate hydrolases"/>
    <property type="match status" value="1"/>
</dbReference>
<dbReference type="InterPro" id="IPR036366">
    <property type="entry name" value="PGBDSf"/>
</dbReference>
<dbReference type="Gene3D" id="3.90.70.10">
    <property type="entry name" value="Cysteine proteinases"/>
    <property type="match status" value="1"/>
</dbReference>
<dbReference type="InterPro" id="IPR052026">
    <property type="entry name" value="ExeA_AAA_ATPase_DNA-bind"/>
</dbReference>
<sequence length="551" mass="58570">MYLDHYGLKEPPFSITPDPRFVFLSERHRDALAHLLFGVGQGGGGGFVLLTGEVGTGKTTLCRLLLEQLPDHARAALVLNPRLSPVELLETIGEELRLDLAGRRGSVKALVDALNAYLLDAYARGLRVVLIVDEAQNLSVEALEQVRLLTNLETDTQKLLQIVLIGQPELRDMLARPDMRQLSQRITARFHLTPLDAQETGALLRHRYRVAGGQRLPFTAAAIKRIHAHSGGVPRLINVISERALLGGYARDDATVGESLVDQAAYEALAPVARRRRYARVALVAAALAGAVAAGAWWWRASAPTAAATAATPISRGAADSRVVAASAVSAVQAPVAPPASSAASATAIATGAVPRLDAASAAQRMSEAGADPTAAWQRLLDLWQLPSGPPAVEAAAACARSVAPGLYCLRGHARLDALAALGRPVLLRLNADGRSAWALLRGVDAVDARLWLHGRDVDLDRIALQRLWNGEYAALWRGPEGLSAPLPQPLQGAPKAWLNARLGVADAGAEDVRRFQAARGLRSDGVVGPETLFALSAEDAAGPRLQRVLE</sequence>
<dbReference type="Gene3D" id="3.40.50.300">
    <property type="entry name" value="P-loop containing nucleotide triphosphate hydrolases"/>
    <property type="match status" value="1"/>
</dbReference>